<dbReference type="InterPro" id="IPR006311">
    <property type="entry name" value="TAT_signal"/>
</dbReference>
<organism evidence="1 2">
    <name type="scientific">Mesorhizobium australafricanum</name>
    <dbReference type="NCBI Taxonomy" id="3072311"/>
    <lineage>
        <taxon>Bacteria</taxon>
        <taxon>Pseudomonadati</taxon>
        <taxon>Pseudomonadota</taxon>
        <taxon>Alphaproteobacteria</taxon>
        <taxon>Hyphomicrobiales</taxon>
        <taxon>Phyllobacteriaceae</taxon>
        <taxon>Mesorhizobium</taxon>
    </lineage>
</organism>
<evidence type="ECO:0000313" key="1">
    <source>
        <dbReference type="EMBL" id="MDX8438378.1"/>
    </source>
</evidence>
<comment type="caution">
    <text evidence="1">The sequence shown here is derived from an EMBL/GenBank/DDBJ whole genome shotgun (WGS) entry which is preliminary data.</text>
</comment>
<gene>
    <name evidence="1" type="ORF">RFM51_02150</name>
</gene>
<dbReference type="PROSITE" id="PS51318">
    <property type="entry name" value="TAT"/>
    <property type="match status" value="1"/>
</dbReference>
<proteinExistence type="predicted"/>
<evidence type="ECO:0000313" key="2">
    <source>
        <dbReference type="Proteomes" id="UP001272097"/>
    </source>
</evidence>
<accession>A0ABU4WRM7</accession>
<reference evidence="1 2" key="1">
    <citation type="submission" date="2023-08" db="EMBL/GenBank/DDBJ databases">
        <title>Implementing the SeqCode for naming new Mesorhizobium species isolated from Vachellia karroo root nodules.</title>
        <authorList>
            <person name="Van Lill M."/>
        </authorList>
    </citation>
    <scope>NUCLEOTIDE SEQUENCE [LARGE SCALE GENOMIC DNA]</scope>
    <source>
        <strain evidence="1 2">VK3E</strain>
    </source>
</reference>
<keyword evidence="2" id="KW-1185">Reference proteome</keyword>
<protein>
    <submittedName>
        <fullName evidence="1">Uncharacterized protein</fullName>
    </submittedName>
</protein>
<dbReference type="EMBL" id="JAVIIS010000002">
    <property type="protein sequence ID" value="MDX8438378.1"/>
    <property type="molecule type" value="Genomic_DNA"/>
</dbReference>
<dbReference type="RefSeq" id="WP_320212214.1">
    <property type="nucleotide sequence ID" value="NZ_JAVIIS010000002.1"/>
</dbReference>
<name>A0ABU4WRM7_9HYPH</name>
<dbReference type="Proteomes" id="UP001272097">
    <property type="component" value="Unassembled WGS sequence"/>
</dbReference>
<sequence>MPNICVRAAAEGLPKVSRRKALAFLSSGVVAAVAAPAIVAQATPAASIQDALSACRASEEAYSICYAREAAISEALGEKMFPAWTAPGGIASIWSHKPTVFRTSKNLEDEIARKRKQIEDSFAAGLMNRPSYDRWMRDLEAQGSDGLASLREQEGVIAASGHPEAYKQTDEAFEEALAAFRAVMVLPCQTIEEVRAKAACLVRTYKLLGVTVDEEDFVACLSSLCEEA</sequence>